<feature type="region of interest" description="Disordered" evidence="1">
    <location>
        <begin position="58"/>
        <end position="85"/>
    </location>
</feature>
<organism evidence="2 3">
    <name type="scientific">Hortaea werneckii</name>
    <name type="common">Black yeast</name>
    <name type="synonym">Cladosporium werneckii</name>
    <dbReference type="NCBI Taxonomy" id="91943"/>
    <lineage>
        <taxon>Eukaryota</taxon>
        <taxon>Fungi</taxon>
        <taxon>Dikarya</taxon>
        <taxon>Ascomycota</taxon>
        <taxon>Pezizomycotina</taxon>
        <taxon>Dothideomycetes</taxon>
        <taxon>Dothideomycetidae</taxon>
        <taxon>Mycosphaerellales</taxon>
        <taxon>Teratosphaeriaceae</taxon>
        <taxon>Hortaea</taxon>
    </lineage>
</organism>
<comment type="caution">
    <text evidence="2">The sequence shown here is derived from an EMBL/GenBank/DDBJ whole genome shotgun (WGS) entry which is preliminary data.</text>
</comment>
<name>A0A3M7CL59_HORWE</name>
<evidence type="ECO:0000256" key="1">
    <source>
        <dbReference type="SAM" id="MobiDB-lite"/>
    </source>
</evidence>
<gene>
    <name evidence="2" type="ORF">D0863_14164</name>
</gene>
<accession>A0A3M7CL59</accession>
<evidence type="ECO:0000313" key="2">
    <source>
        <dbReference type="EMBL" id="RMY52769.1"/>
    </source>
</evidence>
<dbReference type="AlphaFoldDB" id="A0A3M7CL59"/>
<reference evidence="2 3" key="1">
    <citation type="journal article" date="2018" name="BMC Genomics">
        <title>Genomic evidence for intraspecific hybridization in a clonal and extremely halotolerant yeast.</title>
        <authorList>
            <person name="Gostincar C."/>
            <person name="Stajich J.E."/>
            <person name="Zupancic J."/>
            <person name="Zalar P."/>
            <person name="Gunde-Cimerman N."/>
        </authorList>
    </citation>
    <scope>NUCLEOTIDE SEQUENCE [LARGE SCALE GENOMIC DNA]</scope>
    <source>
        <strain evidence="2 3">EXF-2682</strain>
    </source>
</reference>
<dbReference type="EMBL" id="QWIP01000883">
    <property type="protein sequence ID" value="RMY52769.1"/>
    <property type="molecule type" value="Genomic_DNA"/>
</dbReference>
<dbReference type="Proteomes" id="UP000269276">
    <property type="component" value="Unassembled WGS sequence"/>
</dbReference>
<proteinExistence type="predicted"/>
<evidence type="ECO:0000313" key="3">
    <source>
        <dbReference type="Proteomes" id="UP000269276"/>
    </source>
</evidence>
<feature type="compositionally biased region" description="Polar residues" evidence="1">
    <location>
        <begin position="58"/>
        <end position="69"/>
    </location>
</feature>
<protein>
    <submittedName>
        <fullName evidence="2">Uncharacterized protein</fullName>
    </submittedName>
</protein>
<sequence length="85" mass="9274">MSNPTDTIALQVEFTYVPNSKPQKGSHVLPSFPDPHLSHKKLIQPFPFFSKKVAVSKCSSPTKENTTSPCRARTPPADTLPPSPS</sequence>